<evidence type="ECO:0000313" key="3">
    <source>
        <dbReference type="Proteomes" id="UP000007015"/>
    </source>
</evidence>
<dbReference type="HOGENOM" id="CLU_1941557_0_0_1"/>
<dbReference type="EMBL" id="CM000126">
    <property type="protein sequence ID" value="EAY73479.1"/>
    <property type="molecule type" value="Genomic_DNA"/>
</dbReference>
<reference evidence="2 3" key="1">
    <citation type="journal article" date="2005" name="PLoS Biol.">
        <title>The genomes of Oryza sativa: a history of duplications.</title>
        <authorList>
            <person name="Yu J."/>
            <person name="Wang J."/>
            <person name="Lin W."/>
            <person name="Li S."/>
            <person name="Li H."/>
            <person name="Zhou J."/>
            <person name="Ni P."/>
            <person name="Dong W."/>
            <person name="Hu S."/>
            <person name="Zeng C."/>
            <person name="Zhang J."/>
            <person name="Zhang Y."/>
            <person name="Li R."/>
            <person name="Xu Z."/>
            <person name="Li S."/>
            <person name="Li X."/>
            <person name="Zheng H."/>
            <person name="Cong L."/>
            <person name="Lin L."/>
            <person name="Yin J."/>
            <person name="Geng J."/>
            <person name="Li G."/>
            <person name="Shi J."/>
            <person name="Liu J."/>
            <person name="Lv H."/>
            <person name="Li J."/>
            <person name="Wang J."/>
            <person name="Deng Y."/>
            <person name="Ran L."/>
            <person name="Shi X."/>
            <person name="Wang X."/>
            <person name="Wu Q."/>
            <person name="Li C."/>
            <person name="Ren X."/>
            <person name="Wang J."/>
            <person name="Wang X."/>
            <person name="Li D."/>
            <person name="Liu D."/>
            <person name="Zhang X."/>
            <person name="Ji Z."/>
            <person name="Zhao W."/>
            <person name="Sun Y."/>
            <person name="Zhang Z."/>
            <person name="Bao J."/>
            <person name="Han Y."/>
            <person name="Dong L."/>
            <person name="Ji J."/>
            <person name="Chen P."/>
            <person name="Wu S."/>
            <person name="Liu J."/>
            <person name="Xiao Y."/>
            <person name="Bu D."/>
            <person name="Tan J."/>
            <person name="Yang L."/>
            <person name="Ye C."/>
            <person name="Zhang J."/>
            <person name="Xu J."/>
            <person name="Zhou Y."/>
            <person name="Yu Y."/>
            <person name="Zhang B."/>
            <person name="Zhuang S."/>
            <person name="Wei H."/>
            <person name="Liu B."/>
            <person name="Lei M."/>
            <person name="Yu H."/>
            <person name="Li Y."/>
            <person name="Xu H."/>
            <person name="Wei S."/>
            <person name="He X."/>
            <person name="Fang L."/>
            <person name="Zhang Z."/>
            <person name="Zhang Y."/>
            <person name="Huang X."/>
            <person name="Su Z."/>
            <person name="Tong W."/>
            <person name="Li J."/>
            <person name="Tong Z."/>
            <person name="Li S."/>
            <person name="Ye J."/>
            <person name="Wang L."/>
            <person name="Fang L."/>
            <person name="Lei T."/>
            <person name="Chen C."/>
            <person name="Chen H."/>
            <person name="Xu Z."/>
            <person name="Li H."/>
            <person name="Huang H."/>
            <person name="Zhang F."/>
            <person name="Xu H."/>
            <person name="Li N."/>
            <person name="Zhao C."/>
            <person name="Li S."/>
            <person name="Dong L."/>
            <person name="Huang Y."/>
            <person name="Li L."/>
            <person name="Xi Y."/>
            <person name="Qi Q."/>
            <person name="Li W."/>
            <person name="Zhang B."/>
            <person name="Hu W."/>
            <person name="Zhang Y."/>
            <person name="Tian X."/>
            <person name="Jiao Y."/>
            <person name="Liang X."/>
            <person name="Jin J."/>
            <person name="Gao L."/>
            <person name="Zheng W."/>
            <person name="Hao B."/>
            <person name="Liu S."/>
            <person name="Wang W."/>
            <person name="Yuan L."/>
            <person name="Cao M."/>
            <person name="McDermott J."/>
            <person name="Samudrala R."/>
            <person name="Wang J."/>
            <person name="Wong G.K."/>
            <person name="Yang H."/>
        </authorList>
    </citation>
    <scope>NUCLEOTIDE SEQUENCE [LARGE SCALE GENOMIC DNA]</scope>
    <source>
        <strain evidence="3">cv. 93-11</strain>
    </source>
</reference>
<dbReference type="AlphaFoldDB" id="A2WND3"/>
<proteinExistence type="predicted"/>
<dbReference type="Proteomes" id="UP000007015">
    <property type="component" value="Chromosome 1"/>
</dbReference>
<organism evidence="2 3">
    <name type="scientific">Oryza sativa subsp. indica</name>
    <name type="common">Rice</name>
    <dbReference type="NCBI Taxonomy" id="39946"/>
    <lineage>
        <taxon>Eukaryota</taxon>
        <taxon>Viridiplantae</taxon>
        <taxon>Streptophyta</taxon>
        <taxon>Embryophyta</taxon>
        <taxon>Tracheophyta</taxon>
        <taxon>Spermatophyta</taxon>
        <taxon>Magnoliopsida</taxon>
        <taxon>Liliopsida</taxon>
        <taxon>Poales</taxon>
        <taxon>Poaceae</taxon>
        <taxon>BOP clade</taxon>
        <taxon>Oryzoideae</taxon>
        <taxon>Oryzeae</taxon>
        <taxon>Oryzinae</taxon>
        <taxon>Oryza</taxon>
        <taxon>Oryza sativa</taxon>
    </lineage>
</organism>
<feature type="region of interest" description="Disordered" evidence="1">
    <location>
        <begin position="108"/>
        <end position="130"/>
    </location>
</feature>
<name>A2WND3_ORYSI</name>
<evidence type="ECO:0000256" key="1">
    <source>
        <dbReference type="SAM" id="MobiDB-lite"/>
    </source>
</evidence>
<accession>A2WND3</accession>
<evidence type="ECO:0000313" key="2">
    <source>
        <dbReference type="EMBL" id="EAY73479.1"/>
    </source>
</evidence>
<protein>
    <submittedName>
        <fullName evidence="2">Uncharacterized protein</fullName>
    </submittedName>
</protein>
<sequence>MGFRSNLDETQSKWKPDCPEDVHVMMIVDEVDHLMNQVRERFWRRLRLNLNSHKIFMNSGSGGLNRELRVSRTDKRFLNLEARRNKKLRSEEGYQKSIEMLLPFPKKEIPASNLDPHHAIRRNDSESPRK</sequence>
<keyword evidence="3" id="KW-1185">Reference proteome</keyword>
<gene>
    <name evidence="2" type="ORF">OsI_01358</name>
</gene>
<dbReference type="Gramene" id="BGIOSGA003243-TA">
    <property type="protein sequence ID" value="BGIOSGA003243-PA"/>
    <property type="gene ID" value="BGIOSGA003243"/>
</dbReference>